<protein>
    <recommendedName>
        <fullName evidence="6">NlpC/P60 domain-containing protein</fullName>
    </recommendedName>
</protein>
<dbReference type="STRING" id="1602171.ST44_12105"/>
<dbReference type="EMBL" id="JXQK01000088">
    <property type="protein sequence ID" value="KIP60083.1"/>
    <property type="molecule type" value="Genomic_DNA"/>
</dbReference>
<keyword evidence="5" id="KW-0732">Signal</keyword>
<dbReference type="PANTHER" id="PTHR47053:SF1">
    <property type="entry name" value="MUREIN DD-ENDOPEPTIDASE MEPH-RELATED"/>
    <property type="match status" value="1"/>
</dbReference>
<evidence type="ECO:0000259" key="6">
    <source>
        <dbReference type="PROSITE" id="PS51935"/>
    </source>
</evidence>
<evidence type="ECO:0000256" key="1">
    <source>
        <dbReference type="ARBA" id="ARBA00007074"/>
    </source>
</evidence>
<name>A0A0D0I2U6_9BACT</name>
<keyword evidence="8" id="KW-1185">Reference proteome</keyword>
<dbReference type="RefSeq" id="WP_052485322.1">
    <property type="nucleotide sequence ID" value="NZ_DAIPDX010000078.1"/>
</dbReference>
<dbReference type="Proteomes" id="UP000032046">
    <property type="component" value="Unassembled WGS sequence"/>
</dbReference>
<dbReference type="InterPro" id="IPR000064">
    <property type="entry name" value="NLP_P60_dom"/>
</dbReference>
<reference evidence="7 8" key="1">
    <citation type="submission" date="2015-01" db="EMBL/GenBank/DDBJ databases">
        <title>Comparative genomics of non-oral Prevotella species.</title>
        <authorList>
            <person name="Accetto T."/>
            <person name="Nograsek B."/>
            <person name="Avgustin G."/>
        </authorList>
    </citation>
    <scope>NUCLEOTIDE SEQUENCE [LARGE SCALE GENOMIC DNA]</scope>
    <source>
        <strain evidence="7 8">P5-119</strain>
    </source>
</reference>
<evidence type="ECO:0000313" key="7">
    <source>
        <dbReference type="EMBL" id="KIP60083.1"/>
    </source>
</evidence>
<evidence type="ECO:0000313" key="8">
    <source>
        <dbReference type="Proteomes" id="UP000032046"/>
    </source>
</evidence>
<dbReference type="PANTHER" id="PTHR47053">
    <property type="entry name" value="MUREIN DD-ENDOPEPTIDASE MEPH-RELATED"/>
    <property type="match status" value="1"/>
</dbReference>
<evidence type="ECO:0000256" key="2">
    <source>
        <dbReference type="ARBA" id="ARBA00022670"/>
    </source>
</evidence>
<comment type="caution">
    <text evidence="7">The sequence shown here is derived from an EMBL/GenBank/DDBJ whole genome shotgun (WGS) entry which is preliminary data.</text>
</comment>
<dbReference type="InterPro" id="IPR038765">
    <property type="entry name" value="Papain-like_cys_pep_sf"/>
</dbReference>
<evidence type="ECO:0000256" key="5">
    <source>
        <dbReference type="SAM" id="SignalP"/>
    </source>
</evidence>
<dbReference type="Gene3D" id="3.90.1720.10">
    <property type="entry name" value="endopeptidase domain like (from Nostoc punctiforme)"/>
    <property type="match status" value="1"/>
</dbReference>
<proteinExistence type="inferred from homology"/>
<dbReference type="Pfam" id="PF00877">
    <property type="entry name" value="NLPC_P60"/>
    <property type="match status" value="1"/>
</dbReference>
<feature type="chain" id="PRO_5002223958" description="NlpC/P60 domain-containing protein" evidence="5">
    <location>
        <begin position="24"/>
        <end position="183"/>
    </location>
</feature>
<accession>A0A0D0I2U6</accession>
<dbReference type="SUPFAM" id="SSF54001">
    <property type="entry name" value="Cysteine proteinases"/>
    <property type="match status" value="1"/>
</dbReference>
<dbReference type="GO" id="GO:0008234">
    <property type="term" value="F:cysteine-type peptidase activity"/>
    <property type="evidence" value="ECO:0007669"/>
    <property type="project" value="UniProtKB-KW"/>
</dbReference>
<evidence type="ECO:0000256" key="3">
    <source>
        <dbReference type="ARBA" id="ARBA00022801"/>
    </source>
</evidence>
<dbReference type="InterPro" id="IPR051202">
    <property type="entry name" value="Peptidase_C40"/>
</dbReference>
<keyword evidence="4" id="KW-0788">Thiol protease</keyword>
<feature type="signal peptide" evidence="5">
    <location>
        <begin position="1"/>
        <end position="23"/>
    </location>
</feature>
<comment type="similarity">
    <text evidence="1">Belongs to the peptidase C40 family.</text>
</comment>
<dbReference type="PROSITE" id="PS51935">
    <property type="entry name" value="NLPC_P60"/>
    <property type="match status" value="1"/>
</dbReference>
<keyword evidence="3" id="KW-0378">Hydrolase</keyword>
<dbReference type="GO" id="GO:0006508">
    <property type="term" value="P:proteolysis"/>
    <property type="evidence" value="ECO:0007669"/>
    <property type="project" value="UniProtKB-KW"/>
</dbReference>
<gene>
    <name evidence="7" type="ORF">ST44_12105</name>
</gene>
<keyword evidence="2" id="KW-0645">Protease</keyword>
<sequence length="183" mass="20096">MNIKKSIKIALAALFVAVTPTFAQLPDNDNDQTDEIDNYDFLYSEDGNVDNYDVASMENLMDEAFSLIGTRYRSGASGPGGFDCSGFTSYLYKQMGIDLNRSSRGQYTQGEAVASSNLQTGDLVFFTSPRSGKGIGHVGIVVDYDPMNGNFSFIHASIKGVKVSQSTEPYYSRRYVGARRITQ</sequence>
<evidence type="ECO:0000256" key="4">
    <source>
        <dbReference type="ARBA" id="ARBA00022807"/>
    </source>
</evidence>
<dbReference type="AlphaFoldDB" id="A0A0D0I2U6"/>
<organism evidence="7 8">
    <name type="scientific">Prevotella pectinovora</name>
    <dbReference type="NCBI Taxonomy" id="1602169"/>
    <lineage>
        <taxon>Bacteria</taxon>
        <taxon>Pseudomonadati</taxon>
        <taxon>Bacteroidota</taxon>
        <taxon>Bacteroidia</taxon>
        <taxon>Bacteroidales</taxon>
        <taxon>Prevotellaceae</taxon>
        <taxon>Prevotella</taxon>
    </lineage>
</organism>
<feature type="domain" description="NlpC/P60" evidence="6">
    <location>
        <begin position="54"/>
        <end position="182"/>
    </location>
</feature>